<dbReference type="PANTHER" id="PTHR16004:SF3">
    <property type="entry name" value="E3 UBIQUITIN-PROTEIN LIGASE RNF31"/>
    <property type="match status" value="1"/>
</dbReference>
<dbReference type="GO" id="GO:1990450">
    <property type="term" value="F:linear polyubiquitin binding"/>
    <property type="evidence" value="ECO:0007669"/>
    <property type="project" value="TreeGrafter"/>
</dbReference>
<proteinExistence type="predicted"/>
<feature type="region of interest" description="Disordered" evidence="6">
    <location>
        <begin position="394"/>
        <end position="445"/>
    </location>
</feature>
<dbReference type="STRING" id="126957.T1J4W9"/>
<feature type="region of interest" description="Disordered" evidence="6">
    <location>
        <begin position="270"/>
        <end position="290"/>
    </location>
</feature>
<keyword evidence="2 4" id="KW-0863">Zinc-finger</keyword>
<evidence type="ECO:0000256" key="1">
    <source>
        <dbReference type="ARBA" id="ARBA00022723"/>
    </source>
</evidence>
<keyword evidence="9" id="KW-1185">Reference proteome</keyword>
<dbReference type="InterPro" id="IPR047543">
    <property type="entry name" value="Bbox1_RNF31-like"/>
</dbReference>
<feature type="domain" description="RanBP2-type" evidence="7">
    <location>
        <begin position="792"/>
        <end position="823"/>
    </location>
</feature>
<dbReference type="SMART" id="SM00547">
    <property type="entry name" value="ZnF_RBZ"/>
    <property type="match status" value="1"/>
</dbReference>
<reference evidence="8" key="2">
    <citation type="submission" date="2015-02" db="UniProtKB">
        <authorList>
            <consortium name="EnsemblMetazoa"/>
        </authorList>
    </citation>
    <scope>IDENTIFICATION</scope>
</reference>
<evidence type="ECO:0000313" key="9">
    <source>
        <dbReference type="Proteomes" id="UP000014500"/>
    </source>
</evidence>
<feature type="region of interest" description="Disordered" evidence="6">
    <location>
        <begin position="715"/>
        <end position="783"/>
    </location>
</feature>
<dbReference type="AlphaFoldDB" id="T1J4W9"/>
<feature type="compositionally biased region" description="Polar residues" evidence="6">
    <location>
        <begin position="538"/>
        <end position="554"/>
    </location>
</feature>
<feature type="compositionally biased region" description="Basic and acidic residues" evidence="6">
    <location>
        <begin position="905"/>
        <end position="918"/>
    </location>
</feature>
<dbReference type="EMBL" id="JH431850">
    <property type="status" value="NOT_ANNOTATED_CDS"/>
    <property type="molecule type" value="Genomic_DNA"/>
</dbReference>
<dbReference type="PROSITE" id="PS01358">
    <property type="entry name" value="ZF_RANBP2_1"/>
    <property type="match status" value="1"/>
</dbReference>
<dbReference type="eggNOG" id="ENOG502SCDW">
    <property type="taxonomic scope" value="Eukaryota"/>
</dbReference>
<evidence type="ECO:0000259" key="7">
    <source>
        <dbReference type="PROSITE" id="PS50199"/>
    </source>
</evidence>
<reference evidence="9" key="1">
    <citation type="submission" date="2011-05" db="EMBL/GenBank/DDBJ databases">
        <authorList>
            <person name="Richards S.R."/>
            <person name="Qu J."/>
            <person name="Jiang H."/>
            <person name="Jhangiani S.N."/>
            <person name="Agravi P."/>
            <person name="Goodspeed R."/>
            <person name="Gross S."/>
            <person name="Mandapat C."/>
            <person name="Jackson L."/>
            <person name="Mathew T."/>
            <person name="Pu L."/>
            <person name="Thornton R."/>
            <person name="Saada N."/>
            <person name="Wilczek-Boney K.B."/>
            <person name="Lee S."/>
            <person name="Kovar C."/>
            <person name="Wu Y."/>
            <person name="Scherer S.E."/>
            <person name="Worley K.C."/>
            <person name="Muzny D.M."/>
            <person name="Gibbs R."/>
        </authorList>
    </citation>
    <scope>NUCLEOTIDE SEQUENCE</scope>
    <source>
        <strain evidence="9">Brora</strain>
    </source>
</reference>
<keyword evidence="1" id="KW-0479">Metal-binding</keyword>
<feature type="compositionally biased region" description="Low complexity" evidence="6">
    <location>
        <begin position="844"/>
        <end position="857"/>
    </location>
</feature>
<dbReference type="GO" id="GO:0036435">
    <property type="term" value="F:K48-linked polyubiquitin modification-dependent protein binding"/>
    <property type="evidence" value="ECO:0007669"/>
    <property type="project" value="TreeGrafter"/>
</dbReference>
<feature type="compositionally biased region" description="Basic residues" evidence="6">
    <location>
        <begin position="749"/>
        <end position="763"/>
    </location>
</feature>
<accession>T1J4W9</accession>
<evidence type="ECO:0000313" key="8">
    <source>
        <dbReference type="EnsemblMetazoa" id="SMAR008666-PA"/>
    </source>
</evidence>
<dbReference type="PROSITE" id="PS50199">
    <property type="entry name" value="ZF_RANBP2_2"/>
    <property type="match status" value="1"/>
</dbReference>
<keyword evidence="5" id="KW-0175">Coiled coil</keyword>
<evidence type="ECO:0000256" key="2">
    <source>
        <dbReference type="ARBA" id="ARBA00022771"/>
    </source>
</evidence>
<feature type="compositionally biased region" description="Polar residues" evidence="6">
    <location>
        <begin position="885"/>
        <end position="900"/>
    </location>
</feature>
<sequence length="935" mass="105127">MIDQTTRETLRTLKEKAGKVVFGGSSFKDIKVLLKKLVNVRCPIEEKFEFICITNILSHRKKTDVHRVTQGLKALENVGRNLLTEENKRRKPWNRISSSGAEYQKLNDIYGFEEILKLFGYDKTYYTWEFSENSQIDRALIARVVFELLLLQFELKAVKTDANFNGSGDNTGVSNLIDKKIEEQLMLFENKIADANFTEKSLLEEVNENSAFDKDDINVSNMETLQSVEKAIDEWEEEEIKLDSENPPASFIAGIVRGIWKRIYSSVDSTPDIPITDNNEPKKPLPDSHPSLIEDLYENLNVVSTSSLDTTIIPQDTSKCDESLQSECDSKSENMVLKQTRRDGQHCDLCGSSTPAVRCEKCANLIFCLSCDDMYHRHPKRRNHARKAVESLKTHVPKGSENDADPNRLPVPPPRRRKSQKSVPSSPLFGRKYSQPNPPLPKKEFSFMDKVGSLRRMIGRPLPPVPKDEPPVRPQKTFSQNESSPFRRLSSSCSSYSNVSDNEAPANDVGYQNFRSRHSPTYANESSQMPDQHPAGWENQSRINTNQTSYPNSLSKADLASGVQLGFQGFPTLPKRGYNNSYPNKTGTMTGDRVGTTSNSSVCDMQNRAAGMQPMNMPQAQSIQDLNYMQQMPQMPNAPPFINPYMSPYPMMPPWMAHPQNYYHPNVFQPVDQLKRTPSNSSMNYPCSESGFRLNSYTSMGHLHNPMAVAPFSPYMPQTQRPPSPTFSSKSARAHKNHNVSGDGSFPRSGRRSTHHGVFHTGRRSILDNSSSEEDYFSASDEEELRSLRTGRSNEKGWQCEHCTLINALTAKICVACCKTRATGRRASGERRRRRRERDGSAKSPSSGGVDSRSSSGLKERRPSSKTPEDEVDDLVNEMDAALNVKSSAEKSMNLSTLPTSVHADGVDAEKNRAEVENGFKSQGNEPQRKVVLEN</sequence>
<feature type="compositionally biased region" description="Polar residues" evidence="6">
    <location>
        <begin position="578"/>
        <end position="598"/>
    </location>
</feature>
<dbReference type="PANTHER" id="PTHR16004">
    <property type="entry name" value="RING FINGER PROTEIN 31-RELATED"/>
    <property type="match status" value="1"/>
</dbReference>
<dbReference type="GO" id="GO:0061630">
    <property type="term" value="F:ubiquitin protein ligase activity"/>
    <property type="evidence" value="ECO:0007669"/>
    <property type="project" value="TreeGrafter"/>
</dbReference>
<feature type="compositionally biased region" description="Basic and acidic residues" evidence="6">
    <location>
        <begin position="858"/>
        <end position="869"/>
    </location>
</feature>
<dbReference type="Gene3D" id="1.20.58.2190">
    <property type="match status" value="1"/>
</dbReference>
<dbReference type="InterPro" id="IPR026254">
    <property type="entry name" value="RNF31-like"/>
</dbReference>
<dbReference type="GO" id="GO:0097039">
    <property type="term" value="P:protein linear polyubiquitination"/>
    <property type="evidence" value="ECO:0007669"/>
    <property type="project" value="TreeGrafter"/>
</dbReference>
<dbReference type="CDD" id="cd19815">
    <property type="entry name" value="Bbox1_HOIP"/>
    <property type="match status" value="1"/>
</dbReference>
<dbReference type="GO" id="GO:0071797">
    <property type="term" value="C:LUBAC complex"/>
    <property type="evidence" value="ECO:0007669"/>
    <property type="project" value="InterPro"/>
</dbReference>
<protein>
    <recommendedName>
        <fullName evidence="7">RanBP2-type domain-containing protein</fullName>
    </recommendedName>
</protein>
<evidence type="ECO:0000256" key="4">
    <source>
        <dbReference type="PROSITE-ProRule" id="PRU00322"/>
    </source>
</evidence>
<organism evidence="8 9">
    <name type="scientific">Strigamia maritima</name>
    <name type="common">European centipede</name>
    <name type="synonym">Geophilus maritimus</name>
    <dbReference type="NCBI Taxonomy" id="126957"/>
    <lineage>
        <taxon>Eukaryota</taxon>
        <taxon>Metazoa</taxon>
        <taxon>Ecdysozoa</taxon>
        <taxon>Arthropoda</taxon>
        <taxon>Myriapoda</taxon>
        <taxon>Chilopoda</taxon>
        <taxon>Pleurostigmophora</taxon>
        <taxon>Geophilomorpha</taxon>
        <taxon>Linotaeniidae</taxon>
        <taxon>Strigamia</taxon>
    </lineage>
</organism>
<dbReference type="GO" id="GO:0070530">
    <property type="term" value="F:K63-linked polyubiquitin modification-dependent protein binding"/>
    <property type="evidence" value="ECO:0007669"/>
    <property type="project" value="TreeGrafter"/>
</dbReference>
<evidence type="ECO:0000256" key="3">
    <source>
        <dbReference type="ARBA" id="ARBA00022833"/>
    </source>
</evidence>
<feature type="compositionally biased region" description="Low complexity" evidence="6">
    <location>
        <begin position="483"/>
        <end position="500"/>
    </location>
</feature>
<name>T1J4W9_STRMM</name>
<dbReference type="InterPro" id="IPR001876">
    <property type="entry name" value="Znf_RanBP2"/>
</dbReference>
<feature type="region of interest" description="Disordered" evidence="6">
    <location>
        <begin position="576"/>
        <end position="598"/>
    </location>
</feature>
<feature type="compositionally biased region" description="Polar residues" evidence="6">
    <location>
        <begin position="519"/>
        <end position="530"/>
    </location>
</feature>
<feature type="compositionally biased region" description="Acidic residues" evidence="6">
    <location>
        <begin position="771"/>
        <end position="783"/>
    </location>
</feature>
<evidence type="ECO:0000256" key="6">
    <source>
        <dbReference type="SAM" id="MobiDB-lite"/>
    </source>
</evidence>
<dbReference type="Proteomes" id="UP000014500">
    <property type="component" value="Unassembled WGS sequence"/>
</dbReference>
<dbReference type="Gene3D" id="2.30.30.380">
    <property type="entry name" value="Zn-finger domain of Sec23/24"/>
    <property type="match status" value="1"/>
</dbReference>
<dbReference type="EnsemblMetazoa" id="SMAR008666-RA">
    <property type="protein sequence ID" value="SMAR008666-PA"/>
    <property type="gene ID" value="SMAR008666"/>
</dbReference>
<feature type="region of interest" description="Disordered" evidence="6">
    <location>
        <begin position="457"/>
        <end position="554"/>
    </location>
</feature>
<evidence type="ECO:0000256" key="5">
    <source>
        <dbReference type="SAM" id="Coils"/>
    </source>
</evidence>
<dbReference type="HOGENOM" id="CLU_313377_0_0_1"/>
<feature type="coiled-coil region" evidence="5">
    <location>
        <begin position="218"/>
        <end position="245"/>
    </location>
</feature>
<feature type="region of interest" description="Disordered" evidence="6">
    <location>
        <begin position="825"/>
        <end position="935"/>
    </location>
</feature>
<keyword evidence="3" id="KW-0862">Zinc</keyword>
<dbReference type="GO" id="GO:0008270">
    <property type="term" value="F:zinc ion binding"/>
    <property type="evidence" value="ECO:0007669"/>
    <property type="project" value="UniProtKB-KW"/>
</dbReference>